<evidence type="ECO:0000256" key="7">
    <source>
        <dbReference type="SAM" id="Phobius"/>
    </source>
</evidence>
<dbReference type="EMBL" id="CP060778">
    <property type="protein sequence ID" value="QQK47264.1"/>
    <property type="molecule type" value="Genomic_DNA"/>
</dbReference>
<feature type="region of interest" description="Disordered" evidence="6">
    <location>
        <begin position="540"/>
        <end position="560"/>
    </location>
</feature>
<dbReference type="NCBIfam" id="TIGR00800">
    <property type="entry name" value="ncs1"/>
    <property type="match status" value="1"/>
</dbReference>
<keyword evidence="5 7" id="KW-0472">Membrane</keyword>
<feature type="transmembrane region" description="Helical" evidence="7">
    <location>
        <begin position="198"/>
        <end position="218"/>
    </location>
</feature>
<sequence length="560" mass="61811">MSKLQWILDKAAVENEPGLTNAQMMLTNNDLQPVDPERRQWRWINFIAFWIADSLNINTWMISSSMIVDGLSWWQSWICVWVGYFVAAGFVCLTGRIGAVYHISFPVTVRASFGIWGSLWPVLNRVVMAIIWYGVQSYIGGQCVTLMIEAIWPSYRNLHNGLSDSAGIDTKNFVSFFLFWLLSLPALWFPVHKVRHLFTAKAIYSPIAAIAFFAWAISRAHGLGPIIHQSNTVHGGDFSWAMVKGIMSCIGNFAALIMNNPDFSRFAKTPKDAFWSQLLTIPVGFGITSFIGIIVSSSSSVIFNDGYTWSPLDLLGKFLDGASSGQRFGIFVIATGFALAQLGTNISANSISAGTDMTALLPRYMTIRRGSYICAAVGLAMCPWNLLSTSNNFTTYLSAYSLFLSAIAGVMICDYYIVRKGYLNIKSLYSASKTDCYYYTGGFSWRAYTAYICGILINIVGFAGAVGCKVPIGAEYVYNVNYFTGVLVSGIVYFALTWFFPVPETSATWNEVDIDDGNFSVAYGKDPNDLEGQGYADQRSFSSALGSNNRKGPTASDVKL</sequence>
<organism evidence="8 9">
    <name type="scientific">Penicillium digitatum</name>
    <name type="common">Green mold</name>
    <dbReference type="NCBI Taxonomy" id="36651"/>
    <lineage>
        <taxon>Eukaryota</taxon>
        <taxon>Fungi</taxon>
        <taxon>Dikarya</taxon>
        <taxon>Ascomycota</taxon>
        <taxon>Pezizomycotina</taxon>
        <taxon>Eurotiomycetes</taxon>
        <taxon>Eurotiomycetidae</taxon>
        <taxon>Eurotiales</taxon>
        <taxon>Aspergillaceae</taxon>
        <taxon>Penicillium</taxon>
    </lineage>
</organism>
<dbReference type="VEuPathDB" id="FungiDB:PDIP_26350"/>
<dbReference type="OMA" id="GWNWRAV"/>
<dbReference type="KEGG" id="pdp:PDIP_26350"/>
<evidence type="ECO:0000256" key="1">
    <source>
        <dbReference type="ARBA" id="ARBA00004141"/>
    </source>
</evidence>
<dbReference type="InterPro" id="IPR001248">
    <property type="entry name" value="Pur-cyt_permease"/>
</dbReference>
<dbReference type="GeneID" id="26230955"/>
<dbReference type="AlphaFoldDB" id="A0A7T6XTR4"/>
<feature type="transmembrane region" description="Helical" evidence="7">
    <location>
        <begin position="480"/>
        <end position="500"/>
    </location>
</feature>
<name>A0A7T6XTR4_PENDI</name>
<feature type="transmembrane region" description="Helical" evidence="7">
    <location>
        <begin position="328"/>
        <end position="348"/>
    </location>
</feature>
<dbReference type="Proteomes" id="UP000595662">
    <property type="component" value="Chromosome 5"/>
</dbReference>
<evidence type="ECO:0000256" key="6">
    <source>
        <dbReference type="SAM" id="MobiDB-lite"/>
    </source>
</evidence>
<evidence type="ECO:0000256" key="4">
    <source>
        <dbReference type="ARBA" id="ARBA00022989"/>
    </source>
</evidence>
<dbReference type="GO" id="GO:0005886">
    <property type="term" value="C:plasma membrane"/>
    <property type="evidence" value="ECO:0007669"/>
    <property type="project" value="TreeGrafter"/>
</dbReference>
<feature type="transmembrane region" description="Helical" evidence="7">
    <location>
        <begin position="369"/>
        <end position="387"/>
    </location>
</feature>
<evidence type="ECO:0000256" key="3">
    <source>
        <dbReference type="ARBA" id="ARBA00022692"/>
    </source>
</evidence>
<comment type="subcellular location">
    <subcellularLocation>
        <location evidence="1">Membrane</location>
        <topology evidence="1">Multi-pass membrane protein</topology>
    </subcellularLocation>
</comment>
<dbReference type="InterPro" id="IPR012681">
    <property type="entry name" value="NCS1"/>
</dbReference>
<dbReference type="GO" id="GO:0015205">
    <property type="term" value="F:nucleobase transmembrane transporter activity"/>
    <property type="evidence" value="ECO:0007669"/>
    <property type="project" value="TreeGrafter"/>
</dbReference>
<evidence type="ECO:0000313" key="9">
    <source>
        <dbReference type="Proteomes" id="UP000595662"/>
    </source>
</evidence>
<dbReference type="FunFam" id="1.10.4160.10:FF:000001">
    <property type="entry name" value="Uracil permease, putative"/>
    <property type="match status" value="1"/>
</dbReference>
<feature type="transmembrane region" description="Helical" evidence="7">
    <location>
        <begin position="43"/>
        <end position="62"/>
    </location>
</feature>
<keyword evidence="4 7" id="KW-1133">Transmembrane helix</keyword>
<feature type="compositionally biased region" description="Polar residues" evidence="6">
    <location>
        <begin position="540"/>
        <end position="551"/>
    </location>
</feature>
<feature type="transmembrane region" description="Helical" evidence="7">
    <location>
        <begin position="172"/>
        <end position="191"/>
    </location>
</feature>
<dbReference type="Pfam" id="PF02133">
    <property type="entry name" value="Transp_cyt_pur"/>
    <property type="match status" value="1"/>
</dbReference>
<feature type="transmembrane region" description="Helical" evidence="7">
    <location>
        <begin position="278"/>
        <end position="303"/>
    </location>
</feature>
<feature type="transmembrane region" description="Helical" evidence="7">
    <location>
        <begin position="399"/>
        <end position="418"/>
    </location>
</feature>
<dbReference type="RefSeq" id="XP_014536096.1">
    <property type="nucleotide sequence ID" value="XM_014680610.1"/>
</dbReference>
<proteinExistence type="inferred from homology"/>
<evidence type="ECO:0000256" key="5">
    <source>
        <dbReference type="ARBA" id="ARBA00023136"/>
    </source>
</evidence>
<dbReference type="PANTHER" id="PTHR30618:SF2">
    <property type="entry name" value="ALLANTOIN PERMEASE-RELATED"/>
    <property type="match status" value="1"/>
</dbReference>
<comment type="similarity">
    <text evidence="2">Belongs to the purine-cytosine permease (2.A.39) family.</text>
</comment>
<evidence type="ECO:0000313" key="8">
    <source>
        <dbReference type="EMBL" id="QQK47264.1"/>
    </source>
</evidence>
<accession>A0A7T6XTR4</accession>
<dbReference type="Gene3D" id="1.10.4160.10">
    <property type="entry name" value="Hydantoin permease"/>
    <property type="match status" value="1"/>
</dbReference>
<gene>
    <name evidence="8" type="ORF">Pdw03_2162</name>
</gene>
<reference evidence="8 9" key="1">
    <citation type="submission" date="2020-08" db="EMBL/GenBank/DDBJ databases">
        <title>The completed genome sequence of the pathogenic ascomycete fungus Penicillium digitatum.</title>
        <authorList>
            <person name="Wang M."/>
        </authorList>
    </citation>
    <scope>NUCLEOTIDE SEQUENCE [LARGE SCALE GENOMIC DNA]</scope>
    <source>
        <strain evidence="8 9">PdW03</strain>
    </source>
</reference>
<evidence type="ECO:0000256" key="2">
    <source>
        <dbReference type="ARBA" id="ARBA00008974"/>
    </source>
</evidence>
<feature type="transmembrane region" description="Helical" evidence="7">
    <location>
        <begin position="238"/>
        <end position="257"/>
    </location>
</feature>
<feature type="transmembrane region" description="Helical" evidence="7">
    <location>
        <begin position="74"/>
        <end position="97"/>
    </location>
</feature>
<feature type="transmembrane region" description="Helical" evidence="7">
    <location>
        <begin position="448"/>
        <end position="474"/>
    </location>
</feature>
<keyword evidence="3 7" id="KW-0812">Transmembrane</keyword>
<protein>
    <submittedName>
        <fullName evidence="8">Uridine permease Fui1, putative</fullName>
    </submittedName>
</protein>
<dbReference type="PANTHER" id="PTHR30618">
    <property type="entry name" value="NCS1 FAMILY PURINE/PYRIMIDINE TRANSPORTER"/>
    <property type="match status" value="1"/>
</dbReference>
<dbReference type="CDD" id="cd11482">
    <property type="entry name" value="SLC-NCS1sbd_NRT1-like"/>
    <property type="match status" value="1"/>
</dbReference>
<dbReference type="InterPro" id="IPR045225">
    <property type="entry name" value="Uracil/uridine/allantoin_perm"/>
</dbReference>